<comment type="similarity">
    <text evidence="2">Belongs to the cation diffusion facilitator (CDF) transporter (TC 2.A.4) family.</text>
</comment>
<feature type="transmembrane region" description="Helical" evidence="7">
    <location>
        <begin position="12"/>
        <end position="30"/>
    </location>
</feature>
<protein>
    <submittedName>
        <fullName evidence="10">Putative cation efflux system protein</fullName>
    </submittedName>
</protein>
<feature type="domain" description="Cation efflux protein transmembrane" evidence="8">
    <location>
        <begin position="13"/>
        <end position="206"/>
    </location>
</feature>
<evidence type="ECO:0000256" key="6">
    <source>
        <dbReference type="ARBA" id="ARBA00023136"/>
    </source>
</evidence>
<evidence type="ECO:0000256" key="4">
    <source>
        <dbReference type="ARBA" id="ARBA00022692"/>
    </source>
</evidence>
<feature type="transmembrane region" description="Helical" evidence="7">
    <location>
        <begin position="158"/>
        <end position="175"/>
    </location>
</feature>
<dbReference type="Proteomes" id="UP000237798">
    <property type="component" value="Unassembled WGS sequence"/>
</dbReference>
<feature type="domain" description="Cation efflux protein cytoplasmic" evidence="9">
    <location>
        <begin position="213"/>
        <end position="287"/>
    </location>
</feature>
<keyword evidence="4 7" id="KW-0812">Transmembrane</keyword>
<comment type="subcellular location">
    <subcellularLocation>
        <location evidence="1">Membrane</location>
        <topology evidence="1">Multi-pass membrane protein</topology>
    </subcellularLocation>
</comment>
<dbReference type="EMBL" id="PVXP01000008">
    <property type="protein sequence ID" value="PRR86129.1"/>
    <property type="molecule type" value="Genomic_DNA"/>
</dbReference>
<evidence type="ECO:0000259" key="8">
    <source>
        <dbReference type="Pfam" id="PF01545"/>
    </source>
</evidence>
<keyword evidence="6 7" id="KW-0472">Membrane</keyword>
<evidence type="ECO:0000256" key="7">
    <source>
        <dbReference type="SAM" id="Phobius"/>
    </source>
</evidence>
<dbReference type="PANTHER" id="PTHR43840">
    <property type="entry name" value="MITOCHONDRIAL METAL TRANSPORTER 1-RELATED"/>
    <property type="match status" value="1"/>
</dbReference>
<dbReference type="NCBIfam" id="TIGR01297">
    <property type="entry name" value="CDF"/>
    <property type="match status" value="1"/>
</dbReference>
<keyword evidence="5 7" id="KW-1133">Transmembrane helix</keyword>
<dbReference type="GO" id="GO:0006882">
    <property type="term" value="P:intracellular zinc ion homeostasis"/>
    <property type="evidence" value="ECO:0007669"/>
    <property type="project" value="TreeGrafter"/>
</dbReference>
<dbReference type="Pfam" id="PF01545">
    <property type="entry name" value="Cation_efflux"/>
    <property type="match status" value="1"/>
</dbReference>
<evidence type="ECO:0000256" key="3">
    <source>
        <dbReference type="ARBA" id="ARBA00022448"/>
    </source>
</evidence>
<evidence type="ECO:0000313" key="11">
    <source>
        <dbReference type="Proteomes" id="UP000237798"/>
    </source>
</evidence>
<evidence type="ECO:0000313" key="10">
    <source>
        <dbReference type="EMBL" id="PRR86129.1"/>
    </source>
</evidence>
<keyword evidence="11" id="KW-1185">Reference proteome</keyword>
<evidence type="ECO:0000259" key="9">
    <source>
        <dbReference type="Pfam" id="PF16916"/>
    </source>
</evidence>
<feature type="transmembrane region" description="Helical" evidence="7">
    <location>
        <begin position="113"/>
        <end position="131"/>
    </location>
</feature>
<dbReference type="RefSeq" id="WP_106008451.1">
    <property type="nucleotide sequence ID" value="NZ_PVXP01000008.1"/>
</dbReference>
<dbReference type="Gene3D" id="1.20.1510.10">
    <property type="entry name" value="Cation efflux protein transmembrane domain"/>
    <property type="match status" value="1"/>
</dbReference>
<dbReference type="GO" id="GO:0015086">
    <property type="term" value="F:cadmium ion transmembrane transporter activity"/>
    <property type="evidence" value="ECO:0007669"/>
    <property type="project" value="TreeGrafter"/>
</dbReference>
<dbReference type="Pfam" id="PF16916">
    <property type="entry name" value="ZT_dimer"/>
    <property type="match status" value="1"/>
</dbReference>
<dbReference type="InterPro" id="IPR002524">
    <property type="entry name" value="Cation_efflux"/>
</dbReference>
<dbReference type="InterPro" id="IPR036837">
    <property type="entry name" value="Cation_efflux_CTD_sf"/>
</dbReference>
<dbReference type="SUPFAM" id="SSF160240">
    <property type="entry name" value="Cation efflux protein cytoplasmic domain-like"/>
    <property type="match status" value="1"/>
</dbReference>
<dbReference type="GO" id="GO:0015093">
    <property type="term" value="F:ferrous iron transmembrane transporter activity"/>
    <property type="evidence" value="ECO:0007669"/>
    <property type="project" value="TreeGrafter"/>
</dbReference>
<evidence type="ECO:0000256" key="5">
    <source>
        <dbReference type="ARBA" id="ARBA00022989"/>
    </source>
</evidence>
<keyword evidence="3" id="KW-0813">Transport</keyword>
<dbReference type="InterPro" id="IPR027470">
    <property type="entry name" value="Cation_efflux_CTD"/>
</dbReference>
<dbReference type="OrthoDB" id="9806522at2"/>
<feature type="transmembrane region" description="Helical" evidence="7">
    <location>
        <begin position="80"/>
        <end position="98"/>
    </location>
</feature>
<name>A0A2T0BQH9_9CLOT</name>
<dbReference type="Gene3D" id="3.30.70.1350">
    <property type="entry name" value="Cation efflux protein, cytoplasmic domain"/>
    <property type="match status" value="1"/>
</dbReference>
<dbReference type="SUPFAM" id="SSF161111">
    <property type="entry name" value="Cation efflux protein transmembrane domain-like"/>
    <property type="match status" value="1"/>
</dbReference>
<evidence type="ECO:0000256" key="1">
    <source>
        <dbReference type="ARBA" id="ARBA00004141"/>
    </source>
</evidence>
<organism evidence="10 11">
    <name type="scientific">Clostridium luticellarii</name>
    <dbReference type="NCBI Taxonomy" id="1691940"/>
    <lineage>
        <taxon>Bacteria</taxon>
        <taxon>Bacillati</taxon>
        <taxon>Bacillota</taxon>
        <taxon>Clostridia</taxon>
        <taxon>Eubacteriales</taxon>
        <taxon>Clostridiaceae</taxon>
        <taxon>Clostridium</taxon>
    </lineage>
</organism>
<dbReference type="FunFam" id="1.20.1510.10:FF:000006">
    <property type="entry name" value="Divalent cation efflux transporter"/>
    <property type="match status" value="1"/>
</dbReference>
<gene>
    <name evidence="10" type="ORF">CLLU_09610</name>
</gene>
<comment type="caution">
    <text evidence="10">The sequence shown here is derived from an EMBL/GenBank/DDBJ whole genome shotgun (WGS) entry which is preliminary data.</text>
</comment>
<evidence type="ECO:0000256" key="2">
    <source>
        <dbReference type="ARBA" id="ARBA00008114"/>
    </source>
</evidence>
<dbReference type="GO" id="GO:0005886">
    <property type="term" value="C:plasma membrane"/>
    <property type="evidence" value="ECO:0007669"/>
    <property type="project" value="TreeGrafter"/>
</dbReference>
<reference evidence="10 11" key="1">
    <citation type="submission" date="2018-03" db="EMBL/GenBank/DDBJ databases">
        <title>Genome sequence of Clostridium luticellarii DSM 29923.</title>
        <authorList>
            <person name="Poehlein A."/>
            <person name="Daniel R."/>
        </authorList>
    </citation>
    <scope>NUCLEOTIDE SEQUENCE [LARGE SCALE GENOMIC DNA]</scope>
    <source>
        <strain evidence="10 11">DSM 29923</strain>
    </source>
</reference>
<dbReference type="InterPro" id="IPR027469">
    <property type="entry name" value="Cation_efflux_TMD_sf"/>
</dbReference>
<dbReference type="GO" id="GO:0015341">
    <property type="term" value="F:zinc efflux antiporter activity"/>
    <property type="evidence" value="ECO:0007669"/>
    <property type="project" value="TreeGrafter"/>
</dbReference>
<feature type="transmembrane region" description="Helical" evidence="7">
    <location>
        <begin position="50"/>
        <end position="68"/>
    </location>
</feature>
<dbReference type="AlphaFoldDB" id="A0A2T0BQH9"/>
<dbReference type="InterPro" id="IPR058533">
    <property type="entry name" value="Cation_efflux_TM"/>
</dbReference>
<feature type="transmembrane region" description="Helical" evidence="7">
    <location>
        <begin position="181"/>
        <end position="199"/>
    </location>
</feature>
<proteinExistence type="inferred from homology"/>
<accession>A0A2T0BQH9</accession>
<dbReference type="InterPro" id="IPR050291">
    <property type="entry name" value="CDF_Transporter"/>
</dbReference>
<sequence length="296" mass="32658">MIKDNFREVKKVLWIIMFANIAVAVAKIIFGTLINSSSMTADGFHSITDGSSNIIGIIGIGIAAKPIDDDHPYGHRKFETLTGLFIVGMLVYLGFKIIADAITKFMHPVRPEITIESLMVMIITLCINIFVTKYEHRKGTVLNSTILISDSMHTKSDIYVTIGVITTIIAIKLGAPPIVDALASVIVAGFILYAAYEIFKVASGILVDTTAVDTARIEKIALAQEGVKGVHKIRSRGTTDDMHIDMHILADSELSLEDSHRLNHKIQDALRKELNNNADVIVHLEPYEEDTVKKDY</sequence>
<dbReference type="PANTHER" id="PTHR43840:SF15">
    <property type="entry name" value="MITOCHONDRIAL METAL TRANSPORTER 1-RELATED"/>
    <property type="match status" value="1"/>
</dbReference>